<dbReference type="Pfam" id="PF01966">
    <property type="entry name" value="HD"/>
    <property type="match status" value="1"/>
</dbReference>
<dbReference type="AlphaFoldDB" id="W4QFI0"/>
<keyword evidence="4" id="KW-1185">Reference proteome</keyword>
<keyword evidence="1" id="KW-0378">Hydrolase</keyword>
<dbReference type="InterPro" id="IPR006675">
    <property type="entry name" value="HDIG_dom"/>
</dbReference>
<organism evidence="3 4">
    <name type="scientific">Halalkalibacter hemicellulosilyticusJCM 9152</name>
    <dbReference type="NCBI Taxonomy" id="1236971"/>
    <lineage>
        <taxon>Bacteria</taxon>
        <taxon>Bacillati</taxon>
        <taxon>Bacillota</taxon>
        <taxon>Bacilli</taxon>
        <taxon>Bacillales</taxon>
        <taxon>Bacillaceae</taxon>
        <taxon>Halalkalibacter</taxon>
    </lineage>
</organism>
<dbReference type="InterPro" id="IPR003607">
    <property type="entry name" value="HD/PDEase_dom"/>
</dbReference>
<evidence type="ECO:0000313" key="3">
    <source>
        <dbReference type="EMBL" id="GAE30094.1"/>
    </source>
</evidence>
<dbReference type="Gene3D" id="1.10.3210.10">
    <property type="entry name" value="Hypothetical protein af1432"/>
    <property type="match status" value="1"/>
</dbReference>
<sequence>MISNWNEGEVIVHFFYIREREVKHAANGSDYATFVLERNLQRIQAILWDVTAEQAQQFERHAVVKVEATVGSYRGQKQLTIQRMRLVTKEDQVKVADLLSRDGVDREDLWQELRLYMEEIQSDVLRTMIKTIFGKKSFRERFTTMPAAKMYHHAYYAGLLEHVVEITRSAWHLFPVYPNLNKDVVITTCLLHDIGKTKSFLDATAPELSSEGEFFGHVSVSLDMITQAAYSAGLDLDHPEITHVRHCMGSQLGEVSQGLGSAASPKTEEAIFFSLLKHLNCQLNNMSMLKEQSVEEWTYSPLFKRRVYTKKERE</sequence>
<dbReference type="GO" id="GO:0031125">
    <property type="term" value="P:rRNA 3'-end processing"/>
    <property type="evidence" value="ECO:0007669"/>
    <property type="project" value="TreeGrafter"/>
</dbReference>
<dbReference type="InterPro" id="IPR006674">
    <property type="entry name" value="HD_domain"/>
</dbReference>
<evidence type="ECO:0000313" key="4">
    <source>
        <dbReference type="Proteomes" id="UP000018895"/>
    </source>
</evidence>
<proteinExistence type="predicted"/>
<dbReference type="PANTHER" id="PTHR37294:SF1">
    <property type="entry name" value="3'-5' EXORIBONUCLEASE YHAM"/>
    <property type="match status" value="1"/>
</dbReference>
<evidence type="ECO:0000259" key="2">
    <source>
        <dbReference type="Pfam" id="PF01966"/>
    </source>
</evidence>
<gene>
    <name evidence="3" type="ORF">JCM9152_1490</name>
</gene>
<dbReference type="STRING" id="1236971.JCM9152_1490"/>
<dbReference type="InterPro" id="IPR050798">
    <property type="entry name" value="YhaM_exoribonuc/phosphodiest"/>
</dbReference>
<evidence type="ECO:0000256" key="1">
    <source>
        <dbReference type="ARBA" id="ARBA00022801"/>
    </source>
</evidence>
<accession>W4QFI0</accession>
<dbReference type="SUPFAM" id="SSF109604">
    <property type="entry name" value="HD-domain/PDEase-like"/>
    <property type="match status" value="1"/>
</dbReference>
<dbReference type="CDD" id="cd04492">
    <property type="entry name" value="YhaM_OBF_like"/>
    <property type="match status" value="1"/>
</dbReference>
<dbReference type="GO" id="GO:0016787">
    <property type="term" value="F:hydrolase activity"/>
    <property type="evidence" value="ECO:0007669"/>
    <property type="project" value="UniProtKB-KW"/>
</dbReference>
<protein>
    <submittedName>
        <fullName evidence="3">3'-&gt;5' exoribonuclease Bsu YhaM</fullName>
    </submittedName>
</protein>
<dbReference type="EMBL" id="BAUU01000009">
    <property type="protein sequence ID" value="GAE30094.1"/>
    <property type="molecule type" value="Genomic_DNA"/>
</dbReference>
<dbReference type="CDD" id="cd00077">
    <property type="entry name" value="HDc"/>
    <property type="match status" value="1"/>
</dbReference>
<dbReference type="NCBIfam" id="TIGR00277">
    <property type="entry name" value="HDIG"/>
    <property type="match status" value="1"/>
</dbReference>
<dbReference type="PANTHER" id="PTHR37294">
    <property type="entry name" value="3'-5' EXORIBONUCLEASE YHAM"/>
    <property type="match status" value="1"/>
</dbReference>
<dbReference type="OrthoDB" id="9778453at2"/>
<dbReference type="RefSeq" id="WP_035342431.1">
    <property type="nucleotide sequence ID" value="NZ_BAUU01000009.1"/>
</dbReference>
<dbReference type="Proteomes" id="UP000018895">
    <property type="component" value="Unassembled WGS sequence"/>
</dbReference>
<name>W4QFI0_9BACI</name>
<reference evidence="3" key="1">
    <citation type="journal article" date="2014" name="Genome Announc.">
        <title>Draft Genome Sequences of Three Alkaliphilic Bacillus Strains, Bacillus wakoensis JCM 9140T, Bacillus akibai JCM 9157T, and Bacillus hemicellulosilyticus JCM 9152T.</title>
        <authorList>
            <person name="Yuki M."/>
            <person name="Oshima K."/>
            <person name="Suda W."/>
            <person name="Oshida Y."/>
            <person name="Kitamura K."/>
            <person name="Iida T."/>
            <person name="Hattori M."/>
            <person name="Ohkuma M."/>
        </authorList>
    </citation>
    <scope>NUCLEOTIDE SEQUENCE [LARGE SCALE GENOMIC DNA]</scope>
    <source>
        <strain evidence="3">JCM 9152</strain>
    </source>
</reference>
<feature type="domain" description="HD" evidence="2">
    <location>
        <begin position="161"/>
        <end position="274"/>
    </location>
</feature>
<comment type="caution">
    <text evidence="3">The sequence shown here is derived from an EMBL/GenBank/DDBJ whole genome shotgun (WGS) entry which is preliminary data.</text>
</comment>